<feature type="domain" description="DUF7344" evidence="1">
    <location>
        <begin position="6"/>
        <end position="75"/>
    </location>
</feature>
<sequence>MNDKAFDALENEDRRNLLLALLEHNPQTVPTRSPVSEQVTSAAPDQQFQTAMYHKHLPKLDAYGFIRWDTETDEVVKGPEFEDIRPLLEAIVDKER</sequence>
<name>M0BSQ8_9EURY</name>
<dbReference type="RefSeq" id="WP_007698036.1">
    <property type="nucleotide sequence ID" value="NZ_AOIQ01000007.1"/>
</dbReference>
<evidence type="ECO:0000313" key="3">
    <source>
        <dbReference type="Proteomes" id="UP000011560"/>
    </source>
</evidence>
<reference evidence="2 3" key="1">
    <citation type="journal article" date="2014" name="PLoS Genet.">
        <title>Phylogenetically driven sequencing of extremely halophilic archaea reveals strategies for static and dynamic osmo-response.</title>
        <authorList>
            <person name="Becker E.A."/>
            <person name="Seitzer P.M."/>
            <person name="Tritt A."/>
            <person name="Larsen D."/>
            <person name="Krusor M."/>
            <person name="Yao A.I."/>
            <person name="Wu D."/>
            <person name="Madern D."/>
            <person name="Eisen J.A."/>
            <person name="Darling A.E."/>
            <person name="Facciotti M.T."/>
        </authorList>
    </citation>
    <scope>NUCLEOTIDE SEQUENCE [LARGE SCALE GENOMIC DNA]</scope>
    <source>
        <strain evidence="2 3">JCM 14624</strain>
    </source>
</reference>
<dbReference type="EMBL" id="AOIQ01000007">
    <property type="protein sequence ID" value="ELZ12724.1"/>
    <property type="molecule type" value="Genomic_DNA"/>
</dbReference>
<gene>
    <name evidence="2" type="ORF">C479_03775</name>
</gene>
<dbReference type="OrthoDB" id="174098at2157"/>
<proteinExistence type="predicted"/>
<comment type="caution">
    <text evidence="2">The sequence shown here is derived from an EMBL/GenBank/DDBJ whole genome shotgun (WGS) entry which is preliminary data.</text>
</comment>
<evidence type="ECO:0000313" key="2">
    <source>
        <dbReference type="EMBL" id="ELZ12724.1"/>
    </source>
</evidence>
<dbReference type="AlphaFoldDB" id="M0BSQ8"/>
<dbReference type="Proteomes" id="UP000011560">
    <property type="component" value="Unassembled WGS sequence"/>
</dbReference>
<keyword evidence="3" id="KW-1185">Reference proteome</keyword>
<organism evidence="2 3">
    <name type="scientific">Halovivax asiaticus JCM 14624</name>
    <dbReference type="NCBI Taxonomy" id="1227490"/>
    <lineage>
        <taxon>Archaea</taxon>
        <taxon>Methanobacteriati</taxon>
        <taxon>Methanobacteriota</taxon>
        <taxon>Stenosarchaea group</taxon>
        <taxon>Halobacteria</taxon>
        <taxon>Halobacteriales</taxon>
        <taxon>Natrialbaceae</taxon>
        <taxon>Halovivax</taxon>
    </lineage>
</organism>
<accession>M0BSQ8</accession>
<dbReference type="InterPro" id="IPR055768">
    <property type="entry name" value="DUF7344"/>
</dbReference>
<protein>
    <recommendedName>
        <fullName evidence="1">DUF7344 domain-containing protein</fullName>
    </recommendedName>
</protein>
<evidence type="ECO:0000259" key="1">
    <source>
        <dbReference type="Pfam" id="PF24035"/>
    </source>
</evidence>
<dbReference type="Pfam" id="PF24035">
    <property type="entry name" value="DUF7344"/>
    <property type="match status" value="1"/>
</dbReference>